<comment type="similarity">
    <text evidence="5 6">Belongs to the FtsA/MreB family.</text>
</comment>
<dbReference type="CDD" id="cd10225">
    <property type="entry name" value="ASKHA_NBD_MreB-like"/>
    <property type="match status" value="1"/>
</dbReference>
<dbReference type="SUPFAM" id="SSF53067">
    <property type="entry name" value="Actin-like ATPase domain"/>
    <property type="match status" value="2"/>
</dbReference>
<keyword evidence="2 6" id="KW-0547">Nucleotide-binding</keyword>
<dbReference type="STRING" id="290052.ASU35_07330"/>
<evidence type="ECO:0000256" key="6">
    <source>
        <dbReference type="HAMAP-Rule" id="MF_02207"/>
    </source>
</evidence>
<accession>A0A0V8QH98</accession>
<dbReference type="EMBL" id="LNAM01000068">
    <property type="protein sequence ID" value="KSV59944.1"/>
    <property type="molecule type" value="Genomic_DNA"/>
</dbReference>
<dbReference type="GO" id="GO:0005524">
    <property type="term" value="F:ATP binding"/>
    <property type="evidence" value="ECO:0007669"/>
    <property type="project" value="UniProtKB-KW"/>
</dbReference>
<dbReference type="GO" id="GO:0000902">
    <property type="term" value="P:cell morphogenesis"/>
    <property type="evidence" value="ECO:0007669"/>
    <property type="project" value="InterPro"/>
</dbReference>
<dbReference type="InterPro" id="IPR056546">
    <property type="entry name" value="MreB_MamK-like"/>
</dbReference>
<comment type="function">
    <text evidence="6">Forms membrane-associated dynamic filaments that are essential for cell shape determination. Acts by regulating cell wall synthesis and cell elongation, and thus cell shape. A feedback loop between cell geometry and MreB localization may maintain elongated cell shape by targeting cell wall growth to regions of negative cell wall curvature.</text>
</comment>
<reference evidence="7 8" key="1">
    <citation type="submission" date="2015-11" db="EMBL/GenBank/DDBJ databases">
        <title>Butyribacter intestini gen. nov., sp. nov., a butyric acid-producing bacterium of the family Lachnospiraceae isolated from the human faeces.</title>
        <authorList>
            <person name="Zou Y."/>
            <person name="Xue W."/>
            <person name="Luo G."/>
            <person name="Lv M."/>
        </authorList>
    </citation>
    <scope>NUCLEOTIDE SEQUENCE [LARGE SCALE GENOMIC DNA]</scope>
    <source>
        <strain evidence="7 8">ACET-33324</strain>
    </source>
</reference>
<evidence type="ECO:0000313" key="8">
    <source>
        <dbReference type="Proteomes" id="UP000054874"/>
    </source>
</evidence>
<dbReference type="Gene3D" id="3.30.420.40">
    <property type="match status" value="3"/>
</dbReference>
<keyword evidence="1 6" id="KW-0963">Cytoplasm</keyword>
<evidence type="ECO:0000256" key="1">
    <source>
        <dbReference type="ARBA" id="ARBA00022490"/>
    </source>
</evidence>
<dbReference type="Pfam" id="PF06723">
    <property type="entry name" value="MreB_Mbl"/>
    <property type="match status" value="1"/>
</dbReference>
<dbReference type="PANTHER" id="PTHR42749:SF1">
    <property type="entry name" value="CELL SHAPE-DETERMINING PROTEIN MREB"/>
    <property type="match status" value="1"/>
</dbReference>
<dbReference type="OrthoDB" id="9768127at2"/>
<keyword evidence="3 6" id="KW-0067">ATP-binding</keyword>
<keyword evidence="4 6" id="KW-0133">Cell shape</keyword>
<dbReference type="Proteomes" id="UP000054874">
    <property type="component" value="Unassembled WGS sequence"/>
</dbReference>
<evidence type="ECO:0000313" key="7">
    <source>
        <dbReference type="EMBL" id="KSV59944.1"/>
    </source>
</evidence>
<organism evidence="7 8">
    <name type="scientific">Acetivibrio ethanolgignens</name>
    <dbReference type="NCBI Taxonomy" id="290052"/>
    <lineage>
        <taxon>Bacteria</taxon>
        <taxon>Bacillati</taxon>
        <taxon>Bacillota</taxon>
        <taxon>Clostridia</taxon>
        <taxon>Eubacteriales</taxon>
        <taxon>Oscillospiraceae</taxon>
        <taxon>Acetivibrio</taxon>
    </lineage>
</organism>
<dbReference type="HAMAP" id="MF_02207">
    <property type="entry name" value="MreB"/>
    <property type="match status" value="1"/>
</dbReference>
<keyword evidence="8" id="KW-1185">Reference proteome</keyword>
<evidence type="ECO:0000256" key="5">
    <source>
        <dbReference type="ARBA" id="ARBA00023458"/>
    </source>
</evidence>
<protein>
    <recommendedName>
        <fullName evidence="6">Cell shape-determining protein MreB</fullName>
    </recommendedName>
</protein>
<name>A0A0V8QH98_9FIRM</name>
<dbReference type="NCBIfam" id="NF010539">
    <property type="entry name" value="PRK13927.1"/>
    <property type="match status" value="1"/>
</dbReference>
<feature type="binding site" evidence="6">
    <location>
        <begin position="207"/>
        <end position="210"/>
    </location>
    <ligand>
        <name>ATP</name>
        <dbReference type="ChEBI" id="CHEBI:30616"/>
    </ligand>
</feature>
<dbReference type="InterPro" id="IPR004753">
    <property type="entry name" value="MreB"/>
</dbReference>
<dbReference type="GO" id="GO:0005737">
    <property type="term" value="C:cytoplasm"/>
    <property type="evidence" value="ECO:0007669"/>
    <property type="project" value="UniProtKB-SubCell"/>
</dbReference>
<comment type="subunit">
    <text evidence="6">Forms polymers.</text>
</comment>
<gene>
    <name evidence="6" type="primary">mreB</name>
    <name evidence="7" type="ORF">ASU35_07330</name>
</gene>
<dbReference type="GO" id="GO:0008360">
    <property type="term" value="P:regulation of cell shape"/>
    <property type="evidence" value="ECO:0007669"/>
    <property type="project" value="UniProtKB-UniRule"/>
</dbReference>
<evidence type="ECO:0000256" key="2">
    <source>
        <dbReference type="ARBA" id="ARBA00022741"/>
    </source>
</evidence>
<comment type="caution">
    <text evidence="6">Lacks conserved residue(s) required for the propagation of feature annotation.</text>
</comment>
<sequence>MSKKMFGIDLGTSKIKIYKKGEGIVLDEKNVIAIANKKDLIAAGDEAYEMCEKAPKHISVSYPVKLGVIAEIAHMQMLLNHFFEQLIGKKTAFGAASDFLIAVPTDITEVEKKSFHDLIVNSSVKSKTIGMVEKPIATALGMGLDIYNAHGVLTVDIGADTTEISILSLGGIVLSKLLPLGGNRIDEAIKAFVKKRYNLVIGDKTAEHIKTNLVSAYADQKESLFVCGRNVVTGLPCEMEIFSDEVNEVVKELLITIIDSVKMILERTPPEISADIYRSGLYLTGGCSQMRDLDKLFSHETNLNVNLAEDPENTVANGLGSLIENGGSNKLSAGVIQTAFSKAKLK</sequence>
<proteinExistence type="inferred from homology"/>
<evidence type="ECO:0000256" key="3">
    <source>
        <dbReference type="ARBA" id="ARBA00022840"/>
    </source>
</evidence>
<comment type="subcellular location">
    <subcellularLocation>
        <location evidence="6">Cytoplasm</location>
    </subcellularLocation>
    <text evidence="6">Membrane-associated.</text>
</comment>
<dbReference type="InterPro" id="IPR043129">
    <property type="entry name" value="ATPase_NBD"/>
</dbReference>
<comment type="caution">
    <text evidence="7">The sequence shown here is derived from an EMBL/GenBank/DDBJ whole genome shotgun (WGS) entry which is preliminary data.</text>
</comment>
<dbReference type="PRINTS" id="PR01652">
    <property type="entry name" value="SHAPEPROTEIN"/>
</dbReference>
<dbReference type="PANTHER" id="PTHR42749">
    <property type="entry name" value="CELL SHAPE-DETERMINING PROTEIN MREB"/>
    <property type="match status" value="1"/>
</dbReference>
<dbReference type="RefSeq" id="WP_058351836.1">
    <property type="nucleotide sequence ID" value="NZ_CABMMD010000068.1"/>
</dbReference>
<evidence type="ECO:0000256" key="4">
    <source>
        <dbReference type="ARBA" id="ARBA00022960"/>
    </source>
</evidence>
<dbReference type="AlphaFoldDB" id="A0A0V8QH98"/>